<dbReference type="Gene3D" id="3.30.450.40">
    <property type="match status" value="1"/>
</dbReference>
<dbReference type="InterPro" id="IPR003018">
    <property type="entry name" value="GAF"/>
</dbReference>
<feature type="domain" description="Histidine kinase" evidence="6">
    <location>
        <begin position="206"/>
        <end position="432"/>
    </location>
</feature>
<evidence type="ECO:0000256" key="2">
    <source>
        <dbReference type="ARBA" id="ARBA00012438"/>
    </source>
</evidence>
<organism evidence="7 8">
    <name type="scientific">Flavobacterium agri</name>
    <dbReference type="NCBI Taxonomy" id="2743471"/>
    <lineage>
        <taxon>Bacteria</taxon>
        <taxon>Pseudomonadati</taxon>
        <taxon>Bacteroidota</taxon>
        <taxon>Flavobacteriia</taxon>
        <taxon>Flavobacteriales</taxon>
        <taxon>Flavobacteriaceae</taxon>
        <taxon>Flavobacterium</taxon>
    </lineage>
</organism>
<dbReference type="PANTHER" id="PTHR43304">
    <property type="entry name" value="PHYTOCHROME-LIKE PROTEIN CPH1"/>
    <property type="match status" value="1"/>
</dbReference>
<dbReference type="InterPro" id="IPR003661">
    <property type="entry name" value="HisK_dim/P_dom"/>
</dbReference>
<evidence type="ECO:0000256" key="4">
    <source>
        <dbReference type="ARBA" id="ARBA00022679"/>
    </source>
</evidence>
<evidence type="ECO:0000259" key="6">
    <source>
        <dbReference type="PROSITE" id="PS50109"/>
    </source>
</evidence>
<keyword evidence="8" id="KW-1185">Reference proteome</keyword>
<name>A0A7Y9C5K0_9FLAO</name>
<dbReference type="InterPro" id="IPR003594">
    <property type="entry name" value="HATPase_dom"/>
</dbReference>
<dbReference type="InterPro" id="IPR005467">
    <property type="entry name" value="His_kinase_dom"/>
</dbReference>
<dbReference type="PRINTS" id="PR00344">
    <property type="entry name" value="BCTRLSENSOR"/>
</dbReference>
<keyword evidence="4" id="KW-0808">Transferase</keyword>
<dbReference type="Pfam" id="PF02518">
    <property type="entry name" value="HATPase_c"/>
    <property type="match status" value="1"/>
</dbReference>
<dbReference type="Gene3D" id="3.30.565.10">
    <property type="entry name" value="Histidine kinase-like ATPase, C-terminal domain"/>
    <property type="match status" value="1"/>
</dbReference>
<dbReference type="InterPro" id="IPR036097">
    <property type="entry name" value="HisK_dim/P_sf"/>
</dbReference>
<evidence type="ECO:0000313" key="7">
    <source>
        <dbReference type="EMBL" id="NYA70489.1"/>
    </source>
</evidence>
<protein>
    <recommendedName>
        <fullName evidence="2">histidine kinase</fullName>
        <ecNumber evidence="2">2.7.13.3</ecNumber>
    </recommendedName>
</protein>
<dbReference type="RefSeq" id="WP_176005298.1">
    <property type="nucleotide sequence ID" value="NZ_JABWMI010000006.1"/>
</dbReference>
<evidence type="ECO:0000256" key="1">
    <source>
        <dbReference type="ARBA" id="ARBA00000085"/>
    </source>
</evidence>
<dbReference type="Pfam" id="PF01590">
    <property type="entry name" value="GAF"/>
    <property type="match status" value="1"/>
</dbReference>
<keyword evidence="5" id="KW-0418">Kinase</keyword>
<dbReference type="AlphaFoldDB" id="A0A7Y9C5K0"/>
<comment type="caution">
    <text evidence="7">The sequence shown here is derived from an EMBL/GenBank/DDBJ whole genome shotgun (WGS) entry which is preliminary data.</text>
</comment>
<evidence type="ECO:0000313" key="8">
    <source>
        <dbReference type="Proteomes" id="UP000535020"/>
    </source>
</evidence>
<dbReference type="Proteomes" id="UP000535020">
    <property type="component" value="Unassembled WGS sequence"/>
</dbReference>
<dbReference type="EMBL" id="JACBJI010000002">
    <property type="protein sequence ID" value="NYA70489.1"/>
    <property type="molecule type" value="Genomic_DNA"/>
</dbReference>
<accession>A0A7Y9C5K0</accession>
<dbReference type="GO" id="GO:0000155">
    <property type="term" value="F:phosphorelay sensor kinase activity"/>
    <property type="evidence" value="ECO:0007669"/>
    <property type="project" value="InterPro"/>
</dbReference>
<comment type="catalytic activity">
    <reaction evidence="1">
        <text>ATP + protein L-histidine = ADP + protein N-phospho-L-histidine.</text>
        <dbReference type="EC" id="2.7.13.3"/>
    </reaction>
</comment>
<dbReference type="Pfam" id="PF00512">
    <property type="entry name" value="HisKA"/>
    <property type="match status" value="1"/>
</dbReference>
<dbReference type="SMART" id="SM00388">
    <property type="entry name" value="HisKA"/>
    <property type="match status" value="1"/>
</dbReference>
<keyword evidence="3" id="KW-0597">Phosphoprotein</keyword>
<dbReference type="InterPro" id="IPR036890">
    <property type="entry name" value="HATPase_C_sf"/>
</dbReference>
<dbReference type="CDD" id="cd00082">
    <property type="entry name" value="HisKA"/>
    <property type="match status" value="1"/>
</dbReference>
<dbReference type="SUPFAM" id="SSF47384">
    <property type="entry name" value="Homodimeric domain of signal transducing histidine kinase"/>
    <property type="match status" value="1"/>
</dbReference>
<evidence type="ECO:0000256" key="3">
    <source>
        <dbReference type="ARBA" id="ARBA00022553"/>
    </source>
</evidence>
<dbReference type="InterPro" id="IPR052162">
    <property type="entry name" value="Sensor_kinase/Photoreceptor"/>
</dbReference>
<dbReference type="InterPro" id="IPR029016">
    <property type="entry name" value="GAF-like_dom_sf"/>
</dbReference>
<dbReference type="InterPro" id="IPR004358">
    <property type="entry name" value="Sig_transdc_His_kin-like_C"/>
</dbReference>
<dbReference type="SUPFAM" id="SSF55874">
    <property type="entry name" value="ATPase domain of HSP90 chaperone/DNA topoisomerase II/histidine kinase"/>
    <property type="match status" value="1"/>
</dbReference>
<dbReference type="PANTHER" id="PTHR43304:SF1">
    <property type="entry name" value="PAC DOMAIN-CONTAINING PROTEIN"/>
    <property type="match status" value="1"/>
</dbReference>
<dbReference type="EC" id="2.7.13.3" evidence="2"/>
<dbReference type="SUPFAM" id="SSF55781">
    <property type="entry name" value="GAF domain-like"/>
    <property type="match status" value="1"/>
</dbReference>
<proteinExistence type="predicted"/>
<gene>
    <name evidence="7" type="ORF">HZF10_06115</name>
</gene>
<sequence length="434" mass="48863">MEKDQIAKEVEEVAKLPIVQKILELIATTTGMRFVAMAKVTPSKWVALSVLDKLGYGVQPGDELELFDTLCSEVREFEKPVVIDYVDRDEHYKDHAIPKTFGFQSHISVPIIRGDENFYGTLCAVDPEPNDLKNEKTLSLFAFFADLISDHLEIVDLLKSSNKDLKNQVKISNTLEGIIHSRTSDLKKNVRELARSNQELKEFSSIASHDLQEPLRKIQTYISFIEQNESTGLTEKAQAYFARIQHAAERMRSLINDLLAYSVAQNVPSHFETVNLGSIISDVTETLSEEIGSKNATLRIGDLCDVTVFPYQIRQLFQNLIGNSLKYSSQDRPPVIEIYSAKILGKDIDPDFDPDRMYCRITIKDNGIGFDQQYASKIFKVFERLHGKTDYSGTGIGLAIVRKIVENHEGFISGKGELGVGAEFNVFLPLDFKA</sequence>
<dbReference type="SMART" id="SM00387">
    <property type="entry name" value="HATPase_c"/>
    <property type="match status" value="1"/>
</dbReference>
<reference evidence="7 8" key="1">
    <citation type="submission" date="2020-07" db="EMBL/GenBank/DDBJ databases">
        <authorList>
            <person name="Sun Q."/>
        </authorList>
    </citation>
    <scope>NUCLEOTIDE SEQUENCE [LARGE SCALE GENOMIC DNA]</scope>
    <source>
        <strain evidence="7 8">MAH-1</strain>
    </source>
</reference>
<evidence type="ECO:0000256" key="5">
    <source>
        <dbReference type="ARBA" id="ARBA00022777"/>
    </source>
</evidence>
<dbReference type="Gene3D" id="1.10.287.130">
    <property type="match status" value="1"/>
</dbReference>
<dbReference type="PROSITE" id="PS50109">
    <property type="entry name" value="HIS_KIN"/>
    <property type="match status" value="1"/>
</dbReference>